<evidence type="ECO:0000256" key="6">
    <source>
        <dbReference type="RuleBase" id="RU004466"/>
    </source>
</evidence>
<dbReference type="EMBL" id="QUQO01000001">
    <property type="protein sequence ID" value="RFB06328.1"/>
    <property type="molecule type" value="Genomic_DNA"/>
</dbReference>
<evidence type="ECO:0000313" key="7">
    <source>
        <dbReference type="EMBL" id="RFB06328.1"/>
    </source>
</evidence>
<dbReference type="PANTHER" id="PTHR12001">
    <property type="entry name" value="GERANYLGERANYL PYROPHOSPHATE SYNTHASE"/>
    <property type="match status" value="1"/>
</dbReference>
<dbReference type="PANTHER" id="PTHR12001:SF69">
    <property type="entry name" value="ALL TRANS-POLYPRENYL-DIPHOSPHATE SYNTHASE PDSS1"/>
    <property type="match status" value="1"/>
</dbReference>
<dbReference type="InterPro" id="IPR033749">
    <property type="entry name" value="Polyprenyl_synt_CS"/>
</dbReference>
<dbReference type="PROSITE" id="PS00723">
    <property type="entry name" value="POLYPRENYL_SYNTHASE_1"/>
    <property type="match status" value="1"/>
</dbReference>
<dbReference type="GO" id="GO:0008299">
    <property type="term" value="P:isoprenoid biosynthetic process"/>
    <property type="evidence" value="ECO:0007669"/>
    <property type="project" value="InterPro"/>
</dbReference>
<reference evidence="7 8" key="1">
    <citation type="submission" date="2018-08" db="EMBL/GenBank/DDBJ databases">
        <title>Parvularcula sp. SM1705, isolated from surface water of the South Sea China.</title>
        <authorList>
            <person name="Sun L."/>
        </authorList>
    </citation>
    <scope>NUCLEOTIDE SEQUENCE [LARGE SCALE GENOMIC DNA]</scope>
    <source>
        <strain evidence="7 8">SM1705</strain>
    </source>
</reference>
<evidence type="ECO:0000256" key="5">
    <source>
        <dbReference type="ARBA" id="ARBA00022842"/>
    </source>
</evidence>
<sequence>MQADDLAATNDVIIDHLSSDIELIPEVARHLIVAGGKRLRPLICLAAADICGASGPRPLFLAGAVELIHAATLLHDDVVDDSALRRGLKTANIVFGNKESVLVGDFLFARAFALMVKTGSLDVLDILSRASCTIAEGEVLQLTTEADLDTSRSTYINVVTAKTAALFEAAARAGAMVAGASEEDADALGRYGLNFGIAYQMVDDTLDYEGQADNIGKSAGDDFREGKMTLPVIHAIARARDDEERAFWARTIGEREQTAGDFERAQGLIARDNLIDVCLGEARDYAARAAEALEGLRDTPLKRTLEDLALSSAARQA</sequence>
<dbReference type="CDD" id="cd00685">
    <property type="entry name" value="Trans_IPPS_HT"/>
    <property type="match status" value="1"/>
</dbReference>
<keyword evidence="4" id="KW-0479">Metal-binding</keyword>
<dbReference type="InParanoid" id="A0A371RLH8"/>
<comment type="cofactor">
    <cofactor evidence="1">
        <name>Mg(2+)</name>
        <dbReference type="ChEBI" id="CHEBI:18420"/>
    </cofactor>
</comment>
<name>A0A371RLH8_9PROT</name>
<dbReference type="InterPro" id="IPR000092">
    <property type="entry name" value="Polyprenyl_synt"/>
</dbReference>
<evidence type="ECO:0000256" key="4">
    <source>
        <dbReference type="ARBA" id="ARBA00022723"/>
    </source>
</evidence>
<evidence type="ECO:0000256" key="3">
    <source>
        <dbReference type="ARBA" id="ARBA00022679"/>
    </source>
</evidence>
<gene>
    <name evidence="7" type="ORF">DX908_02915</name>
</gene>
<dbReference type="Gene3D" id="1.10.600.10">
    <property type="entry name" value="Farnesyl Diphosphate Synthase"/>
    <property type="match status" value="1"/>
</dbReference>
<evidence type="ECO:0000256" key="2">
    <source>
        <dbReference type="ARBA" id="ARBA00006706"/>
    </source>
</evidence>
<evidence type="ECO:0000256" key="1">
    <source>
        <dbReference type="ARBA" id="ARBA00001946"/>
    </source>
</evidence>
<keyword evidence="3 6" id="KW-0808">Transferase</keyword>
<organism evidence="7 8">
    <name type="scientific">Parvularcula marina</name>
    <dbReference type="NCBI Taxonomy" id="2292771"/>
    <lineage>
        <taxon>Bacteria</taxon>
        <taxon>Pseudomonadati</taxon>
        <taxon>Pseudomonadota</taxon>
        <taxon>Alphaproteobacteria</taxon>
        <taxon>Parvularculales</taxon>
        <taxon>Parvularculaceae</taxon>
        <taxon>Parvularcula</taxon>
    </lineage>
</organism>
<comment type="similarity">
    <text evidence="2 6">Belongs to the FPP/GGPP synthase family.</text>
</comment>
<dbReference type="FunCoup" id="A0A371RLH8">
    <property type="interactions" value="462"/>
</dbReference>
<comment type="caution">
    <text evidence="7">The sequence shown here is derived from an EMBL/GenBank/DDBJ whole genome shotgun (WGS) entry which is preliminary data.</text>
</comment>
<keyword evidence="5" id="KW-0460">Magnesium</keyword>
<dbReference type="Pfam" id="PF00348">
    <property type="entry name" value="polyprenyl_synt"/>
    <property type="match status" value="1"/>
</dbReference>
<protein>
    <submittedName>
        <fullName evidence="7">Polyprenyl synthetase family protein</fullName>
    </submittedName>
</protein>
<proteinExistence type="inferred from homology"/>
<dbReference type="AlphaFoldDB" id="A0A371RLH8"/>
<keyword evidence="8" id="KW-1185">Reference proteome</keyword>
<evidence type="ECO:0000313" key="8">
    <source>
        <dbReference type="Proteomes" id="UP000264589"/>
    </source>
</evidence>
<dbReference type="InterPro" id="IPR008949">
    <property type="entry name" value="Isoprenoid_synthase_dom_sf"/>
</dbReference>
<dbReference type="SFLD" id="SFLDS00005">
    <property type="entry name" value="Isoprenoid_Synthase_Type_I"/>
    <property type="match status" value="1"/>
</dbReference>
<accession>A0A371RLH8</accession>
<dbReference type="GO" id="GO:0004659">
    <property type="term" value="F:prenyltransferase activity"/>
    <property type="evidence" value="ECO:0007669"/>
    <property type="project" value="InterPro"/>
</dbReference>
<dbReference type="SUPFAM" id="SSF48576">
    <property type="entry name" value="Terpenoid synthases"/>
    <property type="match status" value="1"/>
</dbReference>
<dbReference type="Proteomes" id="UP000264589">
    <property type="component" value="Unassembled WGS sequence"/>
</dbReference>
<dbReference type="OrthoDB" id="9805316at2"/>
<dbReference type="GO" id="GO:0046872">
    <property type="term" value="F:metal ion binding"/>
    <property type="evidence" value="ECO:0007669"/>
    <property type="project" value="UniProtKB-KW"/>
</dbReference>